<keyword evidence="1" id="KW-0175">Coiled coil</keyword>
<evidence type="ECO:0000256" key="1">
    <source>
        <dbReference type="SAM" id="Coils"/>
    </source>
</evidence>
<dbReference type="EMBL" id="JAJSOW010000104">
    <property type="protein sequence ID" value="KAI9169918.1"/>
    <property type="molecule type" value="Genomic_DNA"/>
</dbReference>
<proteinExistence type="predicted"/>
<reference evidence="2" key="2">
    <citation type="submission" date="2023-02" db="EMBL/GenBank/DDBJ databases">
        <authorList>
            <person name="Swenson N.G."/>
            <person name="Wegrzyn J.L."/>
            <person name="Mcevoy S.L."/>
        </authorList>
    </citation>
    <scope>NUCLEOTIDE SEQUENCE</scope>
    <source>
        <strain evidence="2">91603</strain>
        <tissue evidence="2">Leaf</tissue>
    </source>
</reference>
<evidence type="ECO:0000313" key="3">
    <source>
        <dbReference type="Proteomes" id="UP001064489"/>
    </source>
</evidence>
<dbReference type="AlphaFoldDB" id="A0AAD5IMD0"/>
<gene>
    <name evidence="2" type="ORF">LWI28_019488</name>
</gene>
<protein>
    <submittedName>
        <fullName evidence="2">Uncharacterized protein</fullName>
    </submittedName>
</protein>
<dbReference type="InterPro" id="IPR008930">
    <property type="entry name" value="Terpenoid_cyclase/PrenylTrfase"/>
</dbReference>
<organism evidence="2 3">
    <name type="scientific">Acer negundo</name>
    <name type="common">Box elder</name>
    <dbReference type="NCBI Taxonomy" id="4023"/>
    <lineage>
        <taxon>Eukaryota</taxon>
        <taxon>Viridiplantae</taxon>
        <taxon>Streptophyta</taxon>
        <taxon>Embryophyta</taxon>
        <taxon>Tracheophyta</taxon>
        <taxon>Spermatophyta</taxon>
        <taxon>Magnoliopsida</taxon>
        <taxon>eudicotyledons</taxon>
        <taxon>Gunneridae</taxon>
        <taxon>Pentapetalae</taxon>
        <taxon>rosids</taxon>
        <taxon>malvids</taxon>
        <taxon>Sapindales</taxon>
        <taxon>Sapindaceae</taxon>
        <taxon>Hippocastanoideae</taxon>
        <taxon>Acereae</taxon>
        <taxon>Acer</taxon>
    </lineage>
</organism>
<name>A0AAD5IMD0_ACENE</name>
<evidence type="ECO:0000313" key="2">
    <source>
        <dbReference type="EMBL" id="KAI9169918.1"/>
    </source>
</evidence>
<dbReference type="GO" id="GO:0010333">
    <property type="term" value="F:terpene synthase activity"/>
    <property type="evidence" value="ECO:0007669"/>
    <property type="project" value="InterPro"/>
</dbReference>
<feature type="coiled-coil region" evidence="1">
    <location>
        <begin position="31"/>
        <end position="58"/>
    </location>
</feature>
<comment type="caution">
    <text evidence="2">The sequence shown here is derived from an EMBL/GenBank/DDBJ whole genome shotgun (WGS) entry which is preliminary data.</text>
</comment>
<sequence>MRNCCAEVRSEKVRSATRLERRNCCDDRIGMRNCCGKEEEHKNRAENLKEEVKLMFAKSMEVLAKLELIDIFMKLGLSILLRRKSWKL</sequence>
<dbReference type="Gene3D" id="1.50.10.130">
    <property type="entry name" value="Terpene synthase, N-terminal domain"/>
    <property type="match status" value="1"/>
</dbReference>
<dbReference type="Proteomes" id="UP001064489">
    <property type="component" value="Chromosome 7"/>
</dbReference>
<dbReference type="SUPFAM" id="SSF48239">
    <property type="entry name" value="Terpenoid cyclases/Protein prenyltransferases"/>
    <property type="match status" value="1"/>
</dbReference>
<reference evidence="2" key="1">
    <citation type="journal article" date="2022" name="Plant J.">
        <title>Strategies of tolerance reflected in two North American maple genomes.</title>
        <authorList>
            <person name="McEvoy S.L."/>
            <person name="Sezen U.U."/>
            <person name="Trouern-Trend A."/>
            <person name="McMahon S.M."/>
            <person name="Schaberg P.G."/>
            <person name="Yang J."/>
            <person name="Wegrzyn J.L."/>
            <person name="Swenson N.G."/>
        </authorList>
    </citation>
    <scope>NUCLEOTIDE SEQUENCE</scope>
    <source>
        <strain evidence="2">91603</strain>
    </source>
</reference>
<keyword evidence="3" id="KW-1185">Reference proteome</keyword>
<accession>A0AAD5IMD0</accession>
<dbReference type="InterPro" id="IPR036965">
    <property type="entry name" value="Terpene_synth_N_sf"/>
</dbReference>